<dbReference type="CDD" id="cd09999">
    <property type="entry name" value="Arginase-like_1"/>
    <property type="match status" value="1"/>
</dbReference>
<dbReference type="InterPro" id="IPR023696">
    <property type="entry name" value="Ureohydrolase_dom_sf"/>
</dbReference>
<dbReference type="PANTHER" id="PTHR43782:SF3">
    <property type="entry name" value="ARGINASE"/>
    <property type="match status" value="1"/>
</dbReference>
<dbReference type="EMBL" id="PDKZ01000002">
    <property type="protein sequence ID" value="PHH43681.1"/>
    <property type="molecule type" value="Genomic_DNA"/>
</dbReference>
<dbReference type="InterPro" id="IPR006035">
    <property type="entry name" value="Ureohydrolase"/>
</dbReference>
<dbReference type="AlphaFoldDB" id="A0A2C5WH45"/>
<organism evidence="5 6">
    <name type="scientific">Pseudomonas putida</name>
    <name type="common">Arthrobacter siderocapsulatus</name>
    <dbReference type="NCBI Taxonomy" id="303"/>
    <lineage>
        <taxon>Bacteria</taxon>
        <taxon>Pseudomonadati</taxon>
        <taxon>Pseudomonadota</taxon>
        <taxon>Gammaproteobacteria</taxon>
        <taxon>Pseudomonadales</taxon>
        <taxon>Pseudomonadaceae</taxon>
        <taxon>Pseudomonas</taxon>
    </lineage>
</organism>
<evidence type="ECO:0000256" key="2">
    <source>
        <dbReference type="ARBA" id="ARBA00022801"/>
    </source>
</evidence>
<evidence type="ECO:0000256" key="4">
    <source>
        <dbReference type="PROSITE-ProRule" id="PRU00742"/>
    </source>
</evidence>
<proteinExistence type="inferred from homology"/>
<comment type="caution">
    <text evidence="5">The sequence shown here is derived from an EMBL/GenBank/DDBJ whole genome shotgun (WGS) entry which is preliminary data.</text>
</comment>
<comment type="similarity">
    <text evidence="4">Belongs to the arginase family.</text>
</comment>
<dbReference type="GO" id="GO:0030145">
    <property type="term" value="F:manganese ion binding"/>
    <property type="evidence" value="ECO:0007669"/>
    <property type="project" value="TreeGrafter"/>
</dbReference>
<dbReference type="PRINTS" id="PR00116">
    <property type="entry name" value="ARGINASE"/>
</dbReference>
<dbReference type="SUPFAM" id="SSF52768">
    <property type="entry name" value="Arginase/deacetylase"/>
    <property type="match status" value="1"/>
</dbReference>
<dbReference type="GO" id="GO:0004053">
    <property type="term" value="F:arginase activity"/>
    <property type="evidence" value="ECO:0007669"/>
    <property type="project" value="TreeGrafter"/>
</dbReference>
<evidence type="ECO:0000256" key="3">
    <source>
        <dbReference type="ARBA" id="ARBA00023211"/>
    </source>
</evidence>
<dbReference type="Gene3D" id="3.40.800.10">
    <property type="entry name" value="Ureohydrolase domain"/>
    <property type="match status" value="1"/>
</dbReference>
<reference evidence="6" key="1">
    <citation type="submission" date="2017-10" db="EMBL/GenBank/DDBJ databases">
        <title>FDA dAtabase for Regulatory Grade micrObial Sequences (FDA-ARGOS): Supporting development and validation of Infectious Disease Dx tests.</title>
        <authorList>
            <person name="Goldberg B."/>
            <person name="Campos J."/>
            <person name="Tallon L."/>
            <person name="Sadzewicz L."/>
            <person name="Ott S."/>
            <person name="Zhao X."/>
            <person name="Nagaraj S."/>
            <person name="Vavikolanu K."/>
            <person name="Aluvathingal J."/>
            <person name="Nadendla S."/>
            <person name="Geyer C."/>
            <person name="Sichtig H."/>
        </authorList>
    </citation>
    <scope>NUCLEOTIDE SEQUENCE [LARGE SCALE GENOMIC DNA]</scope>
    <source>
        <strain evidence="6">FDAARGOS_376</strain>
    </source>
</reference>
<dbReference type="PANTHER" id="PTHR43782">
    <property type="entry name" value="ARGINASE"/>
    <property type="match status" value="1"/>
</dbReference>
<dbReference type="RefSeq" id="WP_049827968.1">
    <property type="nucleotide sequence ID" value="NZ_PDKZ01000002.1"/>
</dbReference>
<dbReference type="PROSITE" id="PS51409">
    <property type="entry name" value="ARGINASE_2"/>
    <property type="match status" value="1"/>
</dbReference>
<dbReference type="Proteomes" id="UP000222460">
    <property type="component" value="Unassembled WGS sequence"/>
</dbReference>
<dbReference type="GO" id="GO:0005829">
    <property type="term" value="C:cytosol"/>
    <property type="evidence" value="ECO:0007669"/>
    <property type="project" value="TreeGrafter"/>
</dbReference>
<accession>A0A2C5WH45</accession>
<protein>
    <submittedName>
        <fullName evidence="5">Arginase</fullName>
    </submittedName>
</protein>
<name>A0A2C5WH45_PSEPU</name>
<keyword evidence="2" id="KW-0378">Hydrolase</keyword>
<sequence length="279" mass="29278">MFKLIVSNGRVADRTAFTRIGALKAASALEAKYGVAPLYIGDGSCEPAADDWTVSLPAGREQIDSLHRAVACAVEEQQLTVVINGTCPASLGSVPAVARHYPDLCLVWVDAHGDFNIPTTTDTGYLGGMVVSALCGLWDSGCGAGVRAENVILVGARDIDGQEQRLLSANNVRTLSPQQATAEAVRSAIGQSKVWVHIDWDSLEPGYVPADYAVPDGLLPQQLAAILGAIPLEQIVGLEIAEFNASCDAATAQRATQCIIDIVDPLLSKACLEASVCHA</sequence>
<evidence type="ECO:0000256" key="1">
    <source>
        <dbReference type="ARBA" id="ARBA00022723"/>
    </source>
</evidence>
<gene>
    <name evidence="5" type="ORF">CRX57_26850</name>
</gene>
<evidence type="ECO:0000313" key="5">
    <source>
        <dbReference type="EMBL" id="PHH43681.1"/>
    </source>
</evidence>
<evidence type="ECO:0000313" key="6">
    <source>
        <dbReference type="Proteomes" id="UP000222460"/>
    </source>
</evidence>
<keyword evidence="3" id="KW-0464">Manganese</keyword>
<dbReference type="Pfam" id="PF00491">
    <property type="entry name" value="Arginase"/>
    <property type="match status" value="1"/>
</dbReference>
<keyword evidence="1" id="KW-0479">Metal-binding</keyword>